<dbReference type="InParanoid" id="D8QZR2"/>
<dbReference type="Proteomes" id="UP000001514">
    <property type="component" value="Unassembled WGS sequence"/>
</dbReference>
<dbReference type="eggNOG" id="ENOG502R5HU">
    <property type="taxonomic scope" value="Eukaryota"/>
</dbReference>
<dbReference type="Pfam" id="PF09353">
    <property type="entry name" value="DUF1995"/>
    <property type="match status" value="1"/>
</dbReference>
<dbReference type="KEGG" id="smo:SELMODRAFT_166751"/>
<dbReference type="PANTHER" id="PTHR34051">
    <property type="entry name" value="PROTEIN LOW PSII ACCUMULATION 3, CHLOROPLASTIC"/>
    <property type="match status" value="1"/>
</dbReference>
<organism evidence="3">
    <name type="scientific">Selaginella moellendorffii</name>
    <name type="common">Spikemoss</name>
    <dbReference type="NCBI Taxonomy" id="88036"/>
    <lineage>
        <taxon>Eukaryota</taxon>
        <taxon>Viridiplantae</taxon>
        <taxon>Streptophyta</taxon>
        <taxon>Embryophyta</taxon>
        <taxon>Tracheophyta</taxon>
        <taxon>Lycopodiopsida</taxon>
        <taxon>Selaginellales</taxon>
        <taxon>Selaginellaceae</taxon>
        <taxon>Selaginella</taxon>
    </lineage>
</organism>
<name>D8QZR2_SELML</name>
<gene>
    <name evidence="2" type="ORF">SELMODRAFT_166751</name>
</gene>
<evidence type="ECO:0000259" key="1">
    <source>
        <dbReference type="Pfam" id="PF09353"/>
    </source>
</evidence>
<protein>
    <recommendedName>
        <fullName evidence="1">DUF1995 domain-containing protein</fullName>
    </recommendedName>
</protein>
<dbReference type="InterPro" id="IPR018962">
    <property type="entry name" value="DUF1995"/>
</dbReference>
<dbReference type="Gramene" id="EFJ34454">
    <property type="protein sequence ID" value="EFJ34454"/>
    <property type="gene ID" value="SELMODRAFT_166751"/>
</dbReference>
<feature type="domain" description="DUF1995" evidence="1">
    <location>
        <begin position="48"/>
        <end position="289"/>
    </location>
</feature>
<dbReference type="OMA" id="FWNAGEM"/>
<dbReference type="HOGENOM" id="CLU_052261_0_1_1"/>
<proteinExistence type="predicted"/>
<accession>D8QZR2</accession>
<dbReference type="FunCoup" id="D8QZR2">
    <property type="interactions" value="1350"/>
</dbReference>
<sequence>MLSAPTTAWRICACPLRRCRDLRPRREKSSWRILRASRDGNVGSVPFPSDYIEMVKQAQDACQAALDDSKKLLEVEVPPAGLNTVSGDEEGGIEMNISMEIVQKFCAGMFTGEKAPRTRVFFPELAEMNIAKSGVFDGSMFKLDYLTKPSPWDDIGLGKKVKMSERARPTDATFVVAYPFFNPNEMLAVEELYRDSAKESGCPIIVINGDLDKIRNGYYPPFFYPKLGALAKTFLPDFETVYYIHNFKGRFAGTLFRAYPGPWQVLRSVEGEMVCIHSQETMPSLKTVALEILPFQYGVSERV</sequence>
<dbReference type="EMBL" id="GL377569">
    <property type="protein sequence ID" value="EFJ34454.1"/>
    <property type="molecule type" value="Genomic_DNA"/>
</dbReference>
<dbReference type="PANTHER" id="PTHR34051:SF1">
    <property type="entry name" value="PROTEIN LOW PSII ACCUMULATION 3, CHLOROPLASTIC"/>
    <property type="match status" value="1"/>
</dbReference>
<dbReference type="AlphaFoldDB" id="D8QZR2"/>
<evidence type="ECO:0000313" key="3">
    <source>
        <dbReference type="Proteomes" id="UP000001514"/>
    </source>
</evidence>
<reference evidence="2 3" key="1">
    <citation type="journal article" date="2011" name="Science">
        <title>The Selaginella genome identifies genetic changes associated with the evolution of vascular plants.</title>
        <authorList>
            <person name="Banks J.A."/>
            <person name="Nishiyama T."/>
            <person name="Hasebe M."/>
            <person name="Bowman J.L."/>
            <person name="Gribskov M."/>
            <person name="dePamphilis C."/>
            <person name="Albert V.A."/>
            <person name="Aono N."/>
            <person name="Aoyama T."/>
            <person name="Ambrose B.A."/>
            <person name="Ashton N.W."/>
            <person name="Axtell M.J."/>
            <person name="Barker E."/>
            <person name="Barker M.S."/>
            <person name="Bennetzen J.L."/>
            <person name="Bonawitz N.D."/>
            <person name="Chapple C."/>
            <person name="Cheng C."/>
            <person name="Correa L.G."/>
            <person name="Dacre M."/>
            <person name="DeBarry J."/>
            <person name="Dreyer I."/>
            <person name="Elias M."/>
            <person name="Engstrom E.M."/>
            <person name="Estelle M."/>
            <person name="Feng L."/>
            <person name="Finet C."/>
            <person name="Floyd S.K."/>
            <person name="Frommer W.B."/>
            <person name="Fujita T."/>
            <person name="Gramzow L."/>
            <person name="Gutensohn M."/>
            <person name="Harholt J."/>
            <person name="Hattori M."/>
            <person name="Heyl A."/>
            <person name="Hirai T."/>
            <person name="Hiwatashi Y."/>
            <person name="Ishikawa M."/>
            <person name="Iwata M."/>
            <person name="Karol K.G."/>
            <person name="Koehler B."/>
            <person name="Kolukisaoglu U."/>
            <person name="Kubo M."/>
            <person name="Kurata T."/>
            <person name="Lalonde S."/>
            <person name="Li K."/>
            <person name="Li Y."/>
            <person name="Litt A."/>
            <person name="Lyons E."/>
            <person name="Manning G."/>
            <person name="Maruyama T."/>
            <person name="Michael T.P."/>
            <person name="Mikami K."/>
            <person name="Miyazaki S."/>
            <person name="Morinaga S."/>
            <person name="Murata T."/>
            <person name="Mueller-Roeber B."/>
            <person name="Nelson D.R."/>
            <person name="Obara M."/>
            <person name="Oguri Y."/>
            <person name="Olmstead R.G."/>
            <person name="Onodera N."/>
            <person name="Petersen B.L."/>
            <person name="Pils B."/>
            <person name="Prigge M."/>
            <person name="Rensing S.A."/>
            <person name="Riano-Pachon D.M."/>
            <person name="Roberts A.W."/>
            <person name="Sato Y."/>
            <person name="Scheller H.V."/>
            <person name="Schulz B."/>
            <person name="Schulz C."/>
            <person name="Shakirov E.V."/>
            <person name="Shibagaki N."/>
            <person name="Shinohara N."/>
            <person name="Shippen D.E."/>
            <person name="Soerensen I."/>
            <person name="Sotooka R."/>
            <person name="Sugimoto N."/>
            <person name="Sugita M."/>
            <person name="Sumikawa N."/>
            <person name="Tanurdzic M."/>
            <person name="Theissen G."/>
            <person name="Ulvskov P."/>
            <person name="Wakazuki S."/>
            <person name="Weng J.K."/>
            <person name="Willats W.W."/>
            <person name="Wipf D."/>
            <person name="Wolf P.G."/>
            <person name="Yang L."/>
            <person name="Zimmer A.D."/>
            <person name="Zhu Q."/>
            <person name="Mitros T."/>
            <person name="Hellsten U."/>
            <person name="Loque D."/>
            <person name="Otillar R."/>
            <person name="Salamov A."/>
            <person name="Schmutz J."/>
            <person name="Shapiro H."/>
            <person name="Lindquist E."/>
            <person name="Lucas S."/>
            <person name="Rokhsar D."/>
            <person name="Grigoriev I.V."/>
        </authorList>
    </citation>
    <scope>NUCLEOTIDE SEQUENCE [LARGE SCALE GENOMIC DNA]</scope>
</reference>
<keyword evidence="3" id="KW-1185">Reference proteome</keyword>
<dbReference type="STRING" id="88036.D8QZR2"/>
<evidence type="ECO:0000313" key="2">
    <source>
        <dbReference type="EMBL" id="EFJ34454.1"/>
    </source>
</evidence>
<dbReference type="InterPro" id="IPR044687">
    <property type="entry name" value="LPA3"/>
</dbReference>
<dbReference type="OrthoDB" id="199922at2759"/>